<dbReference type="STRING" id="1129793.GPLA_2585"/>
<evidence type="ECO:0000259" key="1">
    <source>
        <dbReference type="Pfam" id="PF00534"/>
    </source>
</evidence>
<gene>
    <name evidence="3" type="ORF">GPLA_2585</name>
</gene>
<accession>K6ZXK7</accession>
<dbReference type="InterPro" id="IPR001296">
    <property type="entry name" value="Glyco_trans_1"/>
</dbReference>
<dbReference type="EMBL" id="BAER01000064">
    <property type="protein sequence ID" value="GAC33483.1"/>
    <property type="molecule type" value="Genomic_DNA"/>
</dbReference>
<dbReference type="Pfam" id="PF00534">
    <property type="entry name" value="Glycos_transf_1"/>
    <property type="match status" value="1"/>
</dbReference>
<reference evidence="4" key="1">
    <citation type="journal article" date="2014" name="Environ. Microbiol.">
        <title>Comparative genomics of the marine bacterial genus Glaciecola reveals the high degree of genomic diversity and genomic characteristic for cold adaptation.</title>
        <authorList>
            <person name="Qin Q.L."/>
            <person name="Xie B.B."/>
            <person name="Yu Y."/>
            <person name="Shu Y.L."/>
            <person name="Rong J.C."/>
            <person name="Zhang Y.J."/>
            <person name="Zhao D.L."/>
            <person name="Chen X.L."/>
            <person name="Zhang X.Y."/>
            <person name="Chen B."/>
            <person name="Zhou B.C."/>
            <person name="Zhang Y.Z."/>
        </authorList>
    </citation>
    <scope>NUCLEOTIDE SEQUENCE [LARGE SCALE GENOMIC DNA]</scope>
    <source>
        <strain evidence="4">LMG 21857</strain>
    </source>
</reference>
<evidence type="ECO:0000313" key="3">
    <source>
        <dbReference type="EMBL" id="GAC33483.1"/>
    </source>
</evidence>
<dbReference type="Gene3D" id="3.40.50.2000">
    <property type="entry name" value="Glycogen Phosphorylase B"/>
    <property type="match status" value="2"/>
</dbReference>
<proteinExistence type="predicted"/>
<dbReference type="PANTHER" id="PTHR12526">
    <property type="entry name" value="GLYCOSYLTRANSFERASE"/>
    <property type="match status" value="1"/>
</dbReference>
<dbReference type="CDD" id="cd03820">
    <property type="entry name" value="GT4_AmsD-like"/>
    <property type="match status" value="1"/>
</dbReference>
<feature type="domain" description="Glycosyl transferase family 1" evidence="1">
    <location>
        <begin position="182"/>
        <end position="322"/>
    </location>
</feature>
<dbReference type="GO" id="GO:0016757">
    <property type="term" value="F:glycosyltransferase activity"/>
    <property type="evidence" value="ECO:0007669"/>
    <property type="project" value="InterPro"/>
</dbReference>
<name>K6ZXK7_9ALTE</name>
<evidence type="ECO:0000259" key="2">
    <source>
        <dbReference type="Pfam" id="PF13439"/>
    </source>
</evidence>
<keyword evidence="4" id="KW-1185">Reference proteome</keyword>
<dbReference type="RefSeq" id="WP_007105261.1">
    <property type="nucleotide sequence ID" value="NZ_BAER01000064.1"/>
</dbReference>
<feature type="domain" description="Glycosyltransferase subfamily 4-like N-terminal" evidence="2">
    <location>
        <begin position="15"/>
        <end position="170"/>
    </location>
</feature>
<dbReference type="SUPFAM" id="SSF53756">
    <property type="entry name" value="UDP-Glycosyltransferase/glycogen phosphorylase"/>
    <property type="match status" value="1"/>
</dbReference>
<dbReference type="OrthoDB" id="4611853at2"/>
<protein>
    <submittedName>
        <fullName evidence="3">Uncharacterized protein</fullName>
    </submittedName>
</protein>
<comment type="caution">
    <text evidence="3">The sequence shown here is derived from an EMBL/GenBank/DDBJ whole genome shotgun (WGS) entry which is preliminary data.</text>
</comment>
<dbReference type="Pfam" id="PF13439">
    <property type="entry name" value="Glyco_transf_4"/>
    <property type="match status" value="1"/>
</dbReference>
<dbReference type="PANTHER" id="PTHR12526:SF630">
    <property type="entry name" value="GLYCOSYLTRANSFERASE"/>
    <property type="match status" value="1"/>
</dbReference>
<dbReference type="AlphaFoldDB" id="K6ZXK7"/>
<dbReference type="InterPro" id="IPR028098">
    <property type="entry name" value="Glyco_trans_4-like_N"/>
</dbReference>
<dbReference type="GO" id="GO:1901135">
    <property type="term" value="P:carbohydrate derivative metabolic process"/>
    <property type="evidence" value="ECO:0007669"/>
    <property type="project" value="UniProtKB-ARBA"/>
</dbReference>
<evidence type="ECO:0000313" key="4">
    <source>
        <dbReference type="Proteomes" id="UP000006322"/>
    </source>
</evidence>
<sequence length="358" mass="39870">MKKICFFINNMGYSGGTERVTSVIINQLCNDGFEVHVVNLNGSDEPFFSLNHAVVYSSLSNVSGGGVKNFFKTVLNLRNYLKKHSIATLVDVESMLAIYAVPAVLFLGINHIVWEHFNYHVDLGRKIRRLARHLAALFADNIVTLTERDKHFWLKGACCRAVITAIPNPVSFGVSLNKADITNKVFLSVGRLTDQKGFDLLLESWQEVVKFYPDWKLKIVGSGDKGDSLKSLAFNLGLADSVVLIPATPNIQEHYMNASIYVMSSRFEGFPMVLLEAMHFGLPIVSFDCDTGPRELIEPGITGWLAKPEDINSLSEVMINAINAFGDTDFYSEISFNAVTRARLFSVYSAVGKWKNLL</sequence>
<organism evidence="3 4">
    <name type="scientific">Paraglaciecola polaris LMG 21857</name>
    <dbReference type="NCBI Taxonomy" id="1129793"/>
    <lineage>
        <taxon>Bacteria</taxon>
        <taxon>Pseudomonadati</taxon>
        <taxon>Pseudomonadota</taxon>
        <taxon>Gammaproteobacteria</taxon>
        <taxon>Alteromonadales</taxon>
        <taxon>Alteromonadaceae</taxon>
        <taxon>Paraglaciecola</taxon>
    </lineage>
</organism>
<dbReference type="Proteomes" id="UP000006322">
    <property type="component" value="Unassembled WGS sequence"/>
</dbReference>